<comment type="caution">
    <text evidence="9">The sequence shown here is derived from an EMBL/GenBank/DDBJ whole genome shotgun (WGS) entry which is preliminary data.</text>
</comment>
<dbReference type="OrthoDB" id="9782291at2"/>
<keyword evidence="6 7" id="KW-0472">Membrane</keyword>
<proteinExistence type="inferred from homology"/>
<evidence type="ECO:0000256" key="4">
    <source>
        <dbReference type="ARBA" id="ARBA00022692"/>
    </source>
</evidence>
<keyword evidence="10" id="KW-1185">Reference proteome</keyword>
<keyword evidence="3 7" id="KW-1003">Cell membrane</keyword>
<feature type="transmembrane region" description="Helical" evidence="7">
    <location>
        <begin position="138"/>
        <end position="161"/>
    </location>
</feature>
<dbReference type="PANTHER" id="PTHR30353">
    <property type="entry name" value="INNER MEMBRANE PROTEIN DEDA-RELATED"/>
    <property type="match status" value="1"/>
</dbReference>
<evidence type="ECO:0000313" key="10">
    <source>
        <dbReference type="Proteomes" id="UP000290218"/>
    </source>
</evidence>
<reference evidence="9 10" key="1">
    <citation type="submission" date="2019-01" db="EMBL/GenBank/DDBJ databases">
        <title>Lacunisphaera sp. strain TWA-58.</title>
        <authorList>
            <person name="Chen W.-M."/>
        </authorList>
    </citation>
    <scope>NUCLEOTIDE SEQUENCE [LARGE SCALE GENOMIC DNA]</scope>
    <source>
        <strain evidence="9 10">TWA-58</strain>
    </source>
</reference>
<dbReference type="RefSeq" id="WP_129047625.1">
    <property type="nucleotide sequence ID" value="NZ_SDHX01000001.1"/>
</dbReference>
<comment type="similarity">
    <text evidence="2 7">Belongs to the DedA family.</text>
</comment>
<dbReference type="PANTHER" id="PTHR30353:SF15">
    <property type="entry name" value="INNER MEMBRANE PROTEIN YABI"/>
    <property type="match status" value="1"/>
</dbReference>
<dbReference type="Pfam" id="PF09335">
    <property type="entry name" value="VTT_dom"/>
    <property type="match status" value="1"/>
</dbReference>
<evidence type="ECO:0000259" key="8">
    <source>
        <dbReference type="Pfam" id="PF09335"/>
    </source>
</evidence>
<sequence>MFETLLKSFQNSPLSLWGPFFVLLLCGLGLPLPEDVVLVTAGALGEIDGRPWLEVTAVMYAGVMLGDSTIFFAGRYFGVRWRNSKWFQRYFSQKKQDKVEDLFERYHSWVLFVGRFLPGLRMPIFFTAGSSRVKFWKFFFFDGLAALISVPFFVWLGHWLWRKFKDDIAQLDKALSRTQTYTMIVAGVIFVVVVIVVVKKVREARMKWDE</sequence>
<keyword evidence="5 7" id="KW-1133">Transmembrane helix</keyword>
<evidence type="ECO:0000256" key="5">
    <source>
        <dbReference type="ARBA" id="ARBA00022989"/>
    </source>
</evidence>
<name>A0A4V1M6Q9_9BACT</name>
<evidence type="ECO:0000256" key="3">
    <source>
        <dbReference type="ARBA" id="ARBA00022475"/>
    </source>
</evidence>
<evidence type="ECO:0000256" key="2">
    <source>
        <dbReference type="ARBA" id="ARBA00010792"/>
    </source>
</evidence>
<dbReference type="InterPro" id="IPR032816">
    <property type="entry name" value="VTT_dom"/>
</dbReference>
<comment type="subcellular location">
    <subcellularLocation>
        <location evidence="1 7">Cell membrane</location>
        <topology evidence="1 7">Multi-pass membrane protein</topology>
    </subcellularLocation>
</comment>
<evidence type="ECO:0000256" key="7">
    <source>
        <dbReference type="RuleBase" id="RU367016"/>
    </source>
</evidence>
<dbReference type="GO" id="GO:0005886">
    <property type="term" value="C:plasma membrane"/>
    <property type="evidence" value="ECO:0007669"/>
    <property type="project" value="UniProtKB-SubCell"/>
</dbReference>
<dbReference type="EMBL" id="SDHX01000001">
    <property type="protein sequence ID" value="RXK56259.1"/>
    <property type="molecule type" value="Genomic_DNA"/>
</dbReference>
<evidence type="ECO:0000256" key="1">
    <source>
        <dbReference type="ARBA" id="ARBA00004651"/>
    </source>
</evidence>
<accession>A0A4V1M6Q9</accession>
<dbReference type="InterPro" id="IPR032818">
    <property type="entry name" value="DedA-like"/>
</dbReference>
<protein>
    <submittedName>
        <fullName evidence="9">DedA family protein</fullName>
    </submittedName>
</protein>
<feature type="domain" description="VTT" evidence="8">
    <location>
        <begin position="32"/>
        <end position="158"/>
    </location>
</feature>
<feature type="transmembrane region" description="Helical" evidence="7">
    <location>
        <begin position="181"/>
        <end position="198"/>
    </location>
</feature>
<dbReference type="Proteomes" id="UP000290218">
    <property type="component" value="Unassembled WGS sequence"/>
</dbReference>
<feature type="transmembrane region" description="Helical" evidence="7">
    <location>
        <begin position="57"/>
        <end position="77"/>
    </location>
</feature>
<evidence type="ECO:0000313" key="9">
    <source>
        <dbReference type="EMBL" id="RXK56259.1"/>
    </source>
</evidence>
<organism evidence="9 10">
    <name type="scientific">Oleiharenicola lentus</name>
    <dbReference type="NCBI Taxonomy" id="2508720"/>
    <lineage>
        <taxon>Bacteria</taxon>
        <taxon>Pseudomonadati</taxon>
        <taxon>Verrucomicrobiota</taxon>
        <taxon>Opitutia</taxon>
        <taxon>Opitutales</taxon>
        <taxon>Opitutaceae</taxon>
        <taxon>Oleiharenicola</taxon>
    </lineage>
</organism>
<gene>
    <name evidence="9" type="ORF">ESB00_10405</name>
</gene>
<evidence type="ECO:0000256" key="6">
    <source>
        <dbReference type="ARBA" id="ARBA00023136"/>
    </source>
</evidence>
<keyword evidence="4 7" id="KW-0812">Transmembrane</keyword>
<feature type="transmembrane region" description="Helical" evidence="7">
    <location>
        <begin position="20"/>
        <end position="45"/>
    </location>
</feature>
<dbReference type="AlphaFoldDB" id="A0A4V1M6Q9"/>